<dbReference type="EMBL" id="LAZR01028304">
    <property type="protein sequence ID" value="KKL63018.1"/>
    <property type="molecule type" value="Genomic_DNA"/>
</dbReference>
<gene>
    <name evidence="3" type="ORF">LCGC14_2179340</name>
</gene>
<keyword evidence="1" id="KW-0175">Coiled coil</keyword>
<comment type="caution">
    <text evidence="3">The sequence shown here is derived from an EMBL/GenBank/DDBJ whole genome shotgun (WGS) entry which is preliminary data.</text>
</comment>
<feature type="coiled-coil region" evidence="1">
    <location>
        <begin position="14"/>
        <end position="41"/>
    </location>
</feature>
<protein>
    <submittedName>
        <fullName evidence="3">Uncharacterized protein</fullName>
    </submittedName>
</protein>
<feature type="coiled-coil region" evidence="1">
    <location>
        <begin position="272"/>
        <end position="317"/>
    </location>
</feature>
<name>A0A0F9DMQ9_9ZZZZ</name>
<accession>A0A0F9DMQ9</accession>
<proteinExistence type="predicted"/>
<sequence length="334" mass="39007">MSVDKKEASTENRLQYLDEDLRQAKAALHKVEHELKQALDQIWNLDSGLHKLEESVGGSGGADALPGVQEEVRELRSQADRLQDRHNELAGRAEELSRQQQSDLERERRERAALLKQAEAAAQSVGQFESRIQRLEESLRHIEEAVAELRLSQNAQGHEVEELTSRGARNLETALRLEHRMDALSTDIEALHKRDGELEERVSLYEERVHREEERVAKFERELSLPREIKEQLDRARFERQQMIEHLAKMESSTTELSERTAEFVQGLARVDQRTQRQADRLMELAEEVQQQRETVFEQLKRLVRTMERQRRRQLETLAQEIKELTQGDFKAEQ</sequence>
<dbReference type="AlphaFoldDB" id="A0A0F9DMQ9"/>
<evidence type="ECO:0000256" key="1">
    <source>
        <dbReference type="SAM" id="Coils"/>
    </source>
</evidence>
<evidence type="ECO:0000313" key="3">
    <source>
        <dbReference type="EMBL" id="KKL63018.1"/>
    </source>
</evidence>
<reference evidence="3" key="1">
    <citation type="journal article" date="2015" name="Nature">
        <title>Complex archaea that bridge the gap between prokaryotes and eukaryotes.</title>
        <authorList>
            <person name="Spang A."/>
            <person name="Saw J.H."/>
            <person name="Jorgensen S.L."/>
            <person name="Zaremba-Niedzwiedzka K."/>
            <person name="Martijn J."/>
            <person name="Lind A.E."/>
            <person name="van Eijk R."/>
            <person name="Schleper C."/>
            <person name="Guy L."/>
            <person name="Ettema T.J."/>
        </authorList>
    </citation>
    <scope>NUCLEOTIDE SEQUENCE</scope>
</reference>
<organism evidence="3">
    <name type="scientific">marine sediment metagenome</name>
    <dbReference type="NCBI Taxonomy" id="412755"/>
    <lineage>
        <taxon>unclassified sequences</taxon>
        <taxon>metagenomes</taxon>
        <taxon>ecological metagenomes</taxon>
    </lineage>
</organism>
<evidence type="ECO:0000256" key="2">
    <source>
        <dbReference type="SAM" id="MobiDB-lite"/>
    </source>
</evidence>
<feature type="region of interest" description="Disordered" evidence="2">
    <location>
        <begin position="89"/>
        <end position="109"/>
    </location>
</feature>